<dbReference type="EMBL" id="JBHSGL010000005">
    <property type="protein sequence ID" value="MFC4712896.1"/>
    <property type="molecule type" value="Genomic_DNA"/>
</dbReference>
<evidence type="ECO:0000313" key="2">
    <source>
        <dbReference type="Proteomes" id="UP001595932"/>
    </source>
</evidence>
<proteinExistence type="predicted"/>
<evidence type="ECO:0000313" key="1">
    <source>
        <dbReference type="EMBL" id="MFC4712896.1"/>
    </source>
</evidence>
<organism evidence="1 2">
    <name type="scientific">Planococcus dechangensis</name>
    <dbReference type="NCBI Taxonomy" id="1176255"/>
    <lineage>
        <taxon>Bacteria</taxon>
        <taxon>Bacillati</taxon>
        <taxon>Bacillota</taxon>
        <taxon>Bacilli</taxon>
        <taxon>Bacillales</taxon>
        <taxon>Caryophanaceae</taxon>
        <taxon>Planococcus</taxon>
    </lineage>
</organism>
<keyword evidence="2" id="KW-1185">Reference proteome</keyword>
<comment type="caution">
    <text evidence="1">The sequence shown here is derived from an EMBL/GenBank/DDBJ whole genome shotgun (WGS) entry which is preliminary data.</text>
</comment>
<name>A0ABV9MAM6_9BACL</name>
<dbReference type="Proteomes" id="UP001595932">
    <property type="component" value="Unassembled WGS sequence"/>
</dbReference>
<accession>A0ABV9MAM6</accession>
<protein>
    <submittedName>
        <fullName evidence="1">Uncharacterized protein</fullName>
    </submittedName>
</protein>
<reference evidence="2" key="1">
    <citation type="journal article" date="2019" name="Int. J. Syst. Evol. Microbiol.">
        <title>The Global Catalogue of Microorganisms (GCM) 10K type strain sequencing project: providing services to taxonomists for standard genome sequencing and annotation.</title>
        <authorList>
            <consortium name="The Broad Institute Genomics Platform"/>
            <consortium name="The Broad Institute Genome Sequencing Center for Infectious Disease"/>
            <person name="Wu L."/>
            <person name="Ma J."/>
        </authorList>
    </citation>
    <scope>NUCLEOTIDE SEQUENCE [LARGE SCALE GENOMIC DNA]</scope>
    <source>
        <strain evidence="2">CGMCC 1.12151</strain>
    </source>
</reference>
<sequence>MVDMMDAHHATPPVEKAAEYGVREVAKKEGHCRNDNKMESEMHFGPELYIAWPSNREISVKLSRDEQQGVNEGVILLPVEEVQRFMRALIEHPLLLPTSYSQSSSVYGGKHSLQLVSKEPFADFAERLSDALGVLDKK</sequence>
<gene>
    <name evidence="1" type="ORF">ACFO5U_08500</name>
</gene>